<feature type="transmembrane region" description="Helical" evidence="1">
    <location>
        <begin position="103"/>
        <end position="123"/>
    </location>
</feature>
<name>A0A955L284_9BACT</name>
<comment type="caution">
    <text evidence="2">The sequence shown here is derived from an EMBL/GenBank/DDBJ whole genome shotgun (WGS) entry which is preliminary data.</text>
</comment>
<reference evidence="2" key="1">
    <citation type="submission" date="2020-04" db="EMBL/GenBank/DDBJ databases">
        <authorList>
            <person name="Zhang T."/>
        </authorList>
    </citation>
    <scope>NUCLEOTIDE SEQUENCE</scope>
    <source>
        <strain evidence="2">HKST-UBA13</strain>
    </source>
</reference>
<evidence type="ECO:0000313" key="3">
    <source>
        <dbReference type="Proteomes" id="UP000775877"/>
    </source>
</evidence>
<dbReference type="EMBL" id="JAGQLJ010000129">
    <property type="protein sequence ID" value="MCA9381546.1"/>
    <property type="molecule type" value="Genomic_DNA"/>
</dbReference>
<feature type="transmembrane region" description="Helical" evidence="1">
    <location>
        <begin position="143"/>
        <end position="159"/>
    </location>
</feature>
<feature type="non-terminal residue" evidence="2">
    <location>
        <position position="251"/>
    </location>
</feature>
<feature type="transmembrane region" description="Helical" evidence="1">
    <location>
        <begin position="195"/>
        <end position="214"/>
    </location>
</feature>
<keyword evidence="1" id="KW-0812">Transmembrane</keyword>
<feature type="transmembrane region" description="Helical" evidence="1">
    <location>
        <begin position="171"/>
        <end position="189"/>
    </location>
</feature>
<proteinExistence type="predicted"/>
<organism evidence="2 3">
    <name type="scientific">Candidatus Dojkabacteria bacterium</name>
    <dbReference type="NCBI Taxonomy" id="2099670"/>
    <lineage>
        <taxon>Bacteria</taxon>
        <taxon>Candidatus Dojkabacteria</taxon>
    </lineage>
</organism>
<keyword evidence="1" id="KW-0472">Membrane</keyword>
<dbReference type="AlphaFoldDB" id="A0A955L284"/>
<evidence type="ECO:0000313" key="2">
    <source>
        <dbReference type="EMBL" id="MCA9381546.1"/>
    </source>
</evidence>
<keyword evidence="1" id="KW-1133">Transmembrane helix</keyword>
<protein>
    <submittedName>
        <fullName evidence="2">Uncharacterized protein</fullName>
    </submittedName>
</protein>
<dbReference type="Proteomes" id="UP000775877">
    <property type="component" value="Unassembled WGS sequence"/>
</dbReference>
<gene>
    <name evidence="2" type="ORF">KC678_04730</name>
</gene>
<reference evidence="2" key="2">
    <citation type="journal article" date="2021" name="Microbiome">
        <title>Successional dynamics and alternative stable states in a saline activated sludge microbial community over 9 years.</title>
        <authorList>
            <person name="Wang Y."/>
            <person name="Ye J."/>
            <person name="Ju F."/>
            <person name="Liu L."/>
            <person name="Boyd J.A."/>
            <person name="Deng Y."/>
            <person name="Parks D.H."/>
            <person name="Jiang X."/>
            <person name="Yin X."/>
            <person name="Woodcroft B.J."/>
            <person name="Tyson G.W."/>
            <person name="Hugenholtz P."/>
            <person name="Polz M.F."/>
            <person name="Zhang T."/>
        </authorList>
    </citation>
    <scope>NUCLEOTIDE SEQUENCE</scope>
    <source>
        <strain evidence="2">HKST-UBA13</strain>
    </source>
</reference>
<sequence length="251" mass="27900">MRILNINPKGSNFSFKVPIPALGSKLSSTQKLLEIVTSLRISFFLLMLFLLPFSPYFFSYRNLVSIDSSAFIFVVLMLLITGSFYAVEVVLSKNERVIDPNGSLIILMFGLLVTAASALLIFTDYESSANTFGLVGEYSTFKAVSGLSIIAGMATYYLTQLFAHQRSSFSGIVKALSLGFVYFELFSLFNEDYSQLISVNIVAVLFTCVGIFLFRNTLLKSATIISFIISLANILKINEFTDMRVLFMIAL</sequence>
<evidence type="ECO:0000256" key="1">
    <source>
        <dbReference type="SAM" id="Phobius"/>
    </source>
</evidence>
<feature type="transmembrane region" description="Helical" evidence="1">
    <location>
        <begin position="32"/>
        <end position="58"/>
    </location>
</feature>
<accession>A0A955L284</accession>
<feature type="transmembrane region" description="Helical" evidence="1">
    <location>
        <begin position="70"/>
        <end position="91"/>
    </location>
</feature>